<evidence type="ECO:0000256" key="4">
    <source>
        <dbReference type="PROSITE-ProRule" id="PRU00134"/>
    </source>
</evidence>
<dbReference type="PROSITE" id="PS50865">
    <property type="entry name" value="ZF_MYND_2"/>
    <property type="match status" value="1"/>
</dbReference>
<reference evidence="9" key="1">
    <citation type="submission" date="2025-08" db="UniProtKB">
        <authorList>
            <consortium name="RefSeq"/>
        </authorList>
    </citation>
    <scope>IDENTIFICATION</scope>
    <source>
        <tissue evidence="9">Whole body</tissue>
    </source>
</reference>
<accession>A0AAJ7WCL9</accession>
<dbReference type="Gene3D" id="3.80.10.10">
    <property type="entry name" value="Ribonuclease Inhibitor"/>
    <property type="match status" value="1"/>
</dbReference>
<evidence type="ECO:0000256" key="1">
    <source>
        <dbReference type="ARBA" id="ARBA00022723"/>
    </source>
</evidence>
<evidence type="ECO:0000256" key="2">
    <source>
        <dbReference type="ARBA" id="ARBA00022771"/>
    </source>
</evidence>
<dbReference type="InterPro" id="IPR032675">
    <property type="entry name" value="LRR_dom_sf"/>
</dbReference>
<feature type="domain" description="MYND-type" evidence="7">
    <location>
        <begin position="1884"/>
        <end position="1920"/>
    </location>
</feature>
<dbReference type="Pfam" id="PF01753">
    <property type="entry name" value="zf-MYND"/>
    <property type="match status" value="1"/>
</dbReference>
<feature type="compositionally biased region" description="Polar residues" evidence="6">
    <location>
        <begin position="1638"/>
        <end position="1652"/>
    </location>
</feature>
<gene>
    <name evidence="9" type="primary">LOC113464524</name>
</gene>
<evidence type="ECO:0000259" key="7">
    <source>
        <dbReference type="PROSITE" id="PS50865"/>
    </source>
</evidence>
<dbReference type="PROSITE" id="PS01360">
    <property type="entry name" value="ZF_MYND_1"/>
    <property type="match status" value="1"/>
</dbReference>
<keyword evidence="1" id="KW-0479">Metal-binding</keyword>
<dbReference type="InterPro" id="IPR002893">
    <property type="entry name" value="Znf_MYND"/>
</dbReference>
<dbReference type="GeneID" id="113464524"/>
<dbReference type="Gene3D" id="6.10.140.2220">
    <property type="match status" value="1"/>
</dbReference>
<keyword evidence="2 4" id="KW-0863">Zinc-finger</keyword>
<dbReference type="GO" id="GO:0008270">
    <property type="term" value="F:zinc ion binding"/>
    <property type="evidence" value="ECO:0007669"/>
    <property type="project" value="UniProtKB-KW"/>
</dbReference>
<organism evidence="8 9">
    <name type="scientific">Ceratina calcarata</name>
    <dbReference type="NCBI Taxonomy" id="156304"/>
    <lineage>
        <taxon>Eukaryota</taxon>
        <taxon>Metazoa</taxon>
        <taxon>Ecdysozoa</taxon>
        <taxon>Arthropoda</taxon>
        <taxon>Hexapoda</taxon>
        <taxon>Insecta</taxon>
        <taxon>Pterygota</taxon>
        <taxon>Neoptera</taxon>
        <taxon>Endopterygota</taxon>
        <taxon>Hymenoptera</taxon>
        <taxon>Apocrita</taxon>
        <taxon>Aculeata</taxon>
        <taxon>Apoidea</taxon>
        <taxon>Anthophila</taxon>
        <taxon>Apidae</taxon>
        <taxon>Ceratina</taxon>
        <taxon>Zadontomerus</taxon>
    </lineage>
</organism>
<evidence type="ECO:0000256" key="3">
    <source>
        <dbReference type="ARBA" id="ARBA00022833"/>
    </source>
</evidence>
<keyword evidence="5" id="KW-0175">Coiled coil</keyword>
<sequence length="1929" mass="218288">MPTTTRTASVTSCDGMHFANFVLKHWLYSIGPARRVEVLKKLRIGLQSLRLSRRQVHYALVQLLASRTCVILVREPFHKRQGSKIPKEEIEEIEIFDSDSSFVEERSQEKYEDVPKLDTPKFIGKGHDQRIDGMNVYEVLSSNSNRDYIFHKSEKSPAIMHPFEEALMQFESVVPTKMNRKSCSKRKSSATVSLDIKKRSCEHANHVTVIENKSSISEETVPNEALAKVEINTIQMADEVKKGRIKLNLNSCYSNKSSNYVKSEAYKKVDSTKLDDDKELRVVNINVNSAANRNKYSKYRRNEYVLAGTEATAFEYDALTTLDRKQRKRRSVSQNTNRHRRRRISSKFRTYFGDCITISEDEQERDILKTTYKRRKKLVSINSCDSGVSVTNENGIVVDVQVYKDIQIAIPESTMNDTSSETENSVTIDGPKENILAHSVMNATIENTNIHDESEEENNRETVIKVHSSMAETSDENTFKKTIVHFNECNKSNEIVEDKNNEIQNEAQARTQKSIDLIDEGICLSDFSKPPQVTERLVISVPISETEAEENGTTLCLDMPDISTSDDELVINEDAFDVHESTVDTTGLNKHDHVDIIESCEVPSEKDLHKIKEDVIKSLTDETVGENLNSTNTSEVKTELIVADEMTGENLKSINTPEVKTELIVADEMTSENVNSTNMPEVKTELIVADEMTSENVNSTNTPEVKTEVIVADEVTSENLNSTNTPEVQTEIQDSEEEVPLISTGGNDADTNFVPSSITNQEIEFISVNSVECTSNDEPAVEETTELNDTSVEKTSQLDQVPQPKLRILSSAELGSRWCPTPMNPVTTVVQFSSAMTSQDLPIYITSVGTSATQTVHATSMITVPVSATTAKATFSNNTNTDVVKLSTSVYSVLCGIYHLIKNIRTTPTNDFNYDKYLCTEFQKLLKKLNLDNYIALIKAVILVLNRETSLSPPLSLTELLGYSSLLNKLYIRNSRKLRLDGRPTDQEISLQGVHYNEQIENTVTSVESMLQYLWSTHKKYMKYTAYSKGTRQNLQDNVNLQTQTNFQNNTSMNPIVANNQVTPNVSAVRTQNPIIQEQIRLNSHVAQPLTNFHVRQQLSHPSMGMHEQRKLHASTVPASNLRFPHQNVLPTVTQSIPQINLQNVPKTVSQNIPKTTPQDVSQSTLQNVSLTAFQRFTQTAFQKFTQTTLQNVPQTSLQNVPQTALQNVPQSTLQNVSQISLQNVPQSTLQNVSQTTLQNVSQISLQNVPQSTLQNVSQTTLQNVSQISLQNVPQSTLQNVSQTTYQNVSQTSLQNVSQITNVPQNIPQRYSLYNAGRIPRYPVPQNMQPAHINVQKACGSTVNQPYQYVRQPPMYHPSMYRQSPSAYNMSQGAHLQNSPQNTQNYIPKPVRDLNTGNANASQLAPSTMSQSEQVLANAVTTRTTQNYTINKYVSAQHAQNVRQSRMTNPTALTTQTQNPQMSLESMTNMFGILKYLTDIQKLVLIEQIEYYFRCTSWLQQEFTPQQWHLINMQRNLLLQFQRLLKCLVEKSVKQLLPEKCEENAIETNVVTNILIEVPKILKITVKENDGMQCQVEVPQTKQEATNNNQHNLDIAVTQSQLEERNEVVDMSQNKGVSNETEVRNSKIFDKNVLEENIPSQSNIQDPTLNSNHQRHEAERESTNFENTEVQNLERSSKNNLQQSSPHLVTVEVGPDKVTVIDTNNIDIDKPGTEKDKEIENDVQVARTLESPNERLRKDEEIKNEDIQVASTLVSPNKRLRKDEEINNEDVQVVNTLEFQNKRLRKDEEIRKEEVQITNVLESPNKNLKREDQDIENVASTSESANDEVIYLKECSSDFEYINTVVVDDDDVSSEESAGCKITDIRSISEEIFNVNVDEEIKECLRCRKPSTVLCGNCLVARYCSEKCSTRHWKYHFKDCNSVDRNYSY</sequence>
<feature type="compositionally biased region" description="Basic and acidic residues" evidence="6">
    <location>
        <begin position="1654"/>
        <end position="1663"/>
    </location>
</feature>
<evidence type="ECO:0000313" key="9">
    <source>
        <dbReference type="RefSeq" id="XP_026670525.1"/>
    </source>
</evidence>
<protein>
    <submittedName>
        <fullName evidence="9">Uncharacterized protein LOC113464524 isoform X1</fullName>
    </submittedName>
</protein>
<name>A0AAJ7WCL9_9HYME</name>
<dbReference type="KEGG" id="ccal:113464524"/>
<proteinExistence type="predicted"/>
<evidence type="ECO:0000256" key="6">
    <source>
        <dbReference type="SAM" id="MobiDB-lite"/>
    </source>
</evidence>
<feature type="region of interest" description="Disordered" evidence="6">
    <location>
        <begin position="1634"/>
        <end position="1666"/>
    </location>
</feature>
<evidence type="ECO:0000313" key="8">
    <source>
        <dbReference type="Proteomes" id="UP000694925"/>
    </source>
</evidence>
<feature type="coiled-coil region" evidence="5">
    <location>
        <begin position="486"/>
        <end position="513"/>
    </location>
</feature>
<dbReference type="SUPFAM" id="SSF144232">
    <property type="entry name" value="HIT/MYND zinc finger-like"/>
    <property type="match status" value="1"/>
</dbReference>
<keyword evidence="8" id="KW-1185">Reference proteome</keyword>
<dbReference type="Proteomes" id="UP000694925">
    <property type="component" value="Unplaced"/>
</dbReference>
<dbReference type="RefSeq" id="XP_026670525.1">
    <property type="nucleotide sequence ID" value="XM_026814724.1"/>
</dbReference>
<keyword evidence="3" id="KW-0862">Zinc</keyword>
<evidence type="ECO:0000256" key="5">
    <source>
        <dbReference type="SAM" id="Coils"/>
    </source>
</evidence>